<organism evidence="2">
    <name type="scientific">Myoviridae sp. ctr0w28</name>
    <dbReference type="NCBI Taxonomy" id="2826703"/>
    <lineage>
        <taxon>Viruses</taxon>
        <taxon>Duplodnaviria</taxon>
        <taxon>Heunggongvirae</taxon>
        <taxon>Uroviricota</taxon>
        <taxon>Caudoviricetes</taxon>
    </lineage>
</organism>
<feature type="transmembrane region" description="Helical" evidence="1">
    <location>
        <begin position="106"/>
        <end position="127"/>
    </location>
</feature>
<accession>A0A8S5NQB0</accession>
<reference evidence="2" key="1">
    <citation type="journal article" date="2021" name="Proc. Natl. Acad. Sci. U.S.A.">
        <title>A Catalog of Tens of Thousands of Viruses from Human Metagenomes Reveals Hidden Associations with Chronic Diseases.</title>
        <authorList>
            <person name="Tisza M.J."/>
            <person name="Buck C.B."/>
        </authorList>
    </citation>
    <scope>NUCLEOTIDE SEQUENCE</scope>
    <source>
        <strain evidence="2">Ctr0w28</strain>
    </source>
</reference>
<name>A0A8S5NQB0_9CAUD</name>
<keyword evidence="1" id="KW-0812">Transmembrane</keyword>
<dbReference type="EMBL" id="BK015227">
    <property type="protein sequence ID" value="DAD96997.1"/>
    <property type="molecule type" value="Genomic_DNA"/>
</dbReference>
<evidence type="ECO:0000313" key="2">
    <source>
        <dbReference type="EMBL" id="DAD96997.1"/>
    </source>
</evidence>
<keyword evidence="1" id="KW-1133">Transmembrane helix</keyword>
<protein>
    <submittedName>
        <fullName evidence="2">Uncharacterized protein</fullName>
    </submittedName>
</protein>
<keyword evidence="1" id="KW-0472">Membrane</keyword>
<evidence type="ECO:0000256" key="1">
    <source>
        <dbReference type="SAM" id="Phobius"/>
    </source>
</evidence>
<proteinExistence type="predicted"/>
<sequence length="128" mass="14376">MSKPDKLVNKILFFMNQNGAGCYCSISTNWDSEAGIPFGQICKAVNAGEAEVQAAVAYMVKHDLAEYGRLSSKSGPINISFRLNHEGLHYKEFQRLTQIERWKERAYGFFSGVLISVLAGIIIEWLLK</sequence>